<dbReference type="InterPro" id="IPR020847">
    <property type="entry name" value="AP_endonuclease_F1_BS"/>
</dbReference>
<feature type="site" description="Interaction with DNA substrate" evidence="18">
    <location>
        <position position="295"/>
    </location>
</feature>
<feature type="domain" description="Endonuclease/exonuclease/phosphatase" evidence="19">
    <location>
        <begin position="40"/>
        <end position="295"/>
    </location>
</feature>
<evidence type="ECO:0000256" key="7">
    <source>
        <dbReference type="ARBA" id="ARBA00022723"/>
    </source>
</evidence>
<dbReference type="NCBIfam" id="NF008733">
    <property type="entry name" value="PRK11756.1"/>
    <property type="match status" value="1"/>
</dbReference>
<dbReference type="EC" id="3.1.11.2" evidence="5"/>
<keyword evidence="8" id="KW-0227">DNA damage</keyword>
<evidence type="ECO:0000256" key="11">
    <source>
        <dbReference type="ARBA" id="ARBA00022842"/>
    </source>
</evidence>
<evidence type="ECO:0000256" key="16">
    <source>
        <dbReference type="PIRSR" id="PIRSR604808-1"/>
    </source>
</evidence>
<keyword evidence="9" id="KW-0378">Hydrolase</keyword>
<comment type="subunit">
    <text evidence="4">Monomer.</text>
</comment>
<dbReference type="GO" id="GO:0008311">
    <property type="term" value="F:double-stranded DNA 3'-5' DNA exonuclease activity"/>
    <property type="evidence" value="ECO:0007669"/>
    <property type="project" value="UniProtKB-EC"/>
</dbReference>
<keyword evidence="17" id="KW-0464">Manganese</keyword>
<evidence type="ECO:0000256" key="4">
    <source>
        <dbReference type="ARBA" id="ARBA00011245"/>
    </source>
</evidence>
<comment type="cofactor">
    <cofactor evidence="17">
        <name>Mg(2+)</name>
        <dbReference type="ChEBI" id="CHEBI:18420"/>
    </cofactor>
    <cofactor evidence="17">
        <name>Mn(2+)</name>
        <dbReference type="ChEBI" id="CHEBI:29035"/>
    </cofactor>
    <text evidence="17">Probably binds two magnesium or manganese ions per subunit.</text>
</comment>
<evidence type="ECO:0000256" key="18">
    <source>
        <dbReference type="PIRSR" id="PIRSR604808-3"/>
    </source>
</evidence>
<comment type="similarity">
    <text evidence="3">Belongs to the DNA repair enzymes AP/ExoA family.</text>
</comment>
<dbReference type="Gene3D" id="3.60.10.10">
    <property type="entry name" value="Endonuclease/exonuclease/phosphatase"/>
    <property type="match status" value="1"/>
</dbReference>
<comment type="function">
    <text evidence="13">Major apurinic-apyrimidinic endonuclease of E.coli. It removes the damaged DNA at cytosines and guanines by cleaving on the 3'-side of the AP site by a beta-elimination reaction. It exhibits 3'-5'-exonuclease, 3'-phosphomonoesterase, 3'-repair diesterase and ribonuclease H activities.</text>
</comment>
<dbReference type="InterPro" id="IPR004808">
    <property type="entry name" value="AP_endonuc_1"/>
</dbReference>
<evidence type="ECO:0000259" key="19">
    <source>
        <dbReference type="Pfam" id="PF03372"/>
    </source>
</evidence>
<gene>
    <name evidence="20" type="ORF">EC847_101354</name>
</gene>
<evidence type="ECO:0000256" key="15">
    <source>
        <dbReference type="ARBA" id="ARBA00077401"/>
    </source>
</evidence>
<dbReference type="InterPro" id="IPR020848">
    <property type="entry name" value="AP_endonuclease_F1_CS"/>
</dbReference>
<feature type="binding site" evidence="17">
    <location>
        <position position="189"/>
    </location>
    <ligand>
        <name>Mg(2+)</name>
        <dbReference type="ChEBI" id="CHEBI:18420"/>
        <label>1</label>
    </ligand>
</feature>
<dbReference type="EMBL" id="SNVX01000001">
    <property type="protein sequence ID" value="TDN64427.1"/>
    <property type="molecule type" value="Genomic_DNA"/>
</dbReference>
<dbReference type="GO" id="GO:0046872">
    <property type="term" value="F:metal ion binding"/>
    <property type="evidence" value="ECO:0007669"/>
    <property type="project" value="UniProtKB-KW"/>
</dbReference>
<organism evidence="20 21">
    <name type="scientific">Scandinavium goeteborgense</name>
    <dbReference type="NCBI Taxonomy" id="1851514"/>
    <lineage>
        <taxon>Bacteria</taxon>
        <taxon>Pseudomonadati</taxon>
        <taxon>Pseudomonadota</taxon>
        <taxon>Gammaproteobacteria</taxon>
        <taxon>Enterobacterales</taxon>
        <taxon>Enterobacteriaceae</taxon>
        <taxon>Scandinavium</taxon>
    </lineage>
</organism>
<comment type="cofactor">
    <cofactor evidence="2">
        <name>Mn(2+)</name>
        <dbReference type="ChEBI" id="CHEBI:29035"/>
    </cofactor>
</comment>
<dbReference type="PROSITE" id="PS00727">
    <property type="entry name" value="AP_NUCLEASE_F1_2"/>
    <property type="match status" value="1"/>
</dbReference>
<dbReference type="SUPFAM" id="SSF56219">
    <property type="entry name" value="DNase I-like"/>
    <property type="match status" value="1"/>
</dbReference>
<evidence type="ECO:0000256" key="17">
    <source>
        <dbReference type="PIRSR" id="PIRSR604808-2"/>
    </source>
</evidence>
<keyword evidence="21" id="KW-1185">Reference proteome</keyword>
<evidence type="ECO:0000256" key="3">
    <source>
        <dbReference type="ARBA" id="ARBA00007092"/>
    </source>
</evidence>
<keyword evidence="10" id="KW-0269">Exonuclease</keyword>
<evidence type="ECO:0000313" key="20">
    <source>
        <dbReference type="EMBL" id="TDN64427.1"/>
    </source>
</evidence>
<dbReference type="GO" id="GO:0003677">
    <property type="term" value="F:DNA binding"/>
    <property type="evidence" value="ECO:0007669"/>
    <property type="project" value="InterPro"/>
</dbReference>
<dbReference type="PROSITE" id="PS00726">
    <property type="entry name" value="AP_NUCLEASE_F1_1"/>
    <property type="match status" value="1"/>
</dbReference>
<evidence type="ECO:0000256" key="6">
    <source>
        <dbReference type="ARBA" id="ARBA00022722"/>
    </source>
</evidence>
<feature type="binding site" evidence="17">
    <location>
        <position position="187"/>
    </location>
    <ligand>
        <name>Mg(2+)</name>
        <dbReference type="ChEBI" id="CHEBI:18420"/>
        <label>1</label>
    </ligand>
</feature>
<name>A0A4R6EZL5_SCAGO</name>
<sequence length="304" mass="34528">MLAHRVGTTPIGQQTSHTAEILLTSVHHSPCTVAATMKFLSFNINGLRARPHQLQAIVDKHQPDVIGLQETKVHDDMFPLEDVAKLGYNVFYHGQKGHYGVALLTKETPISVRRGFPGDDEEAQRRIIMAEIPSPFGNVTVINGYFPQGESRDHPTKFPAKQKFYQDLQNYLTSELKPENPVLIMGDVNISPTDLDIGIGEDNRKRWLRTGKCSFLPEEREWMDRLVGWGLVDTFRHANPETQDQFSWFDYRSKGFDDNRGLRIDLLLASQGLASHCIETGIDYEIRSMEKPSDHAPVWATFKK</sequence>
<feature type="active site" evidence="16">
    <location>
        <position position="145"/>
    </location>
</feature>
<evidence type="ECO:0000256" key="2">
    <source>
        <dbReference type="ARBA" id="ARBA00001936"/>
    </source>
</evidence>
<dbReference type="AlphaFoldDB" id="A0A4R6EZL5"/>
<dbReference type="CDD" id="cd09086">
    <property type="entry name" value="ExoIII-like_AP-endo"/>
    <property type="match status" value="1"/>
</dbReference>
<protein>
    <recommendedName>
        <fullName evidence="14">Exodeoxyribonuclease III</fullName>
        <ecNumber evidence="5">3.1.11.2</ecNumber>
    </recommendedName>
    <alternativeName>
        <fullName evidence="15">AP endonuclease VI</fullName>
    </alternativeName>
</protein>
<evidence type="ECO:0000256" key="9">
    <source>
        <dbReference type="ARBA" id="ARBA00022801"/>
    </source>
</evidence>
<dbReference type="GO" id="GO:0004519">
    <property type="term" value="F:endonuclease activity"/>
    <property type="evidence" value="ECO:0007669"/>
    <property type="project" value="InterPro"/>
</dbReference>
<keyword evidence="11 17" id="KW-0460">Magnesium</keyword>
<dbReference type="GO" id="GO:0006281">
    <property type="term" value="P:DNA repair"/>
    <property type="evidence" value="ECO:0007669"/>
    <property type="project" value="UniProtKB-KW"/>
</dbReference>
<feature type="active site" description="Proton donor/acceptor" evidence="16">
    <location>
        <position position="187"/>
    </location>
</feature>
<feature type="binding site" evidence="17">
    <location>
        <position position="294"/>
    </location>
    <ligand>
        <name>Mg(2+)</name>
        <dbReference type="ChEBI" id="CHEBI:18420"/>
        <label>1</label>
    </ligand>
</feature>
<keyword evidence="7 17" id="KW-0479">Metal-binding</keyword>
<dbReference type="FunFam" id="3.60.10.10:FF:000006">
    <property type="entry name" value="Exodeoxyribonuclease III"/>
    <property type="match status" value="1"/>
</dbReference>
<evidence type="ECO:0000256" key="5">
    <source>
        <dbReference type="ARBA" id="ARBA00012115"/>
    </source>
</evidence>
<dbReference type="InterPro" id="IPR005135">
    <property type="entry name" value="Endo/exonuclease/phosphatase"/>
</dbReference>
<feature type="site" description="Important for catalytic activity" evidence="18">
    <location>
        <position position="265"/>
    </location>
</feature>
<dbReference type="Pfam" id="PF03372">
    <property type="entry name" value="Exo_endo_phos"/>
    <property type="match status" value="1"/>
</dbReference>
<comment type="caution">
    <text evidence="20">The sequence shown here is derived from an EMBL/GenBank/DDBJ whole genome shotgun (WGS) entry which is preliminary data.</text>
</comment>
<dbReference type="PROSITE" id="PS00728">
    <property type="entry name" value="AP_NUCLEASE_F1_3"/>
    <property type="match status" value="1"/>
</dbReference>
<dbReference type="PROSITE" id="PS51435">
    <property type="entry name" value="AP_NUCLEASE_F1_4"/>
    <property type="match status" value="1"/>
</dbReference>
<feature type="binding site" evidence="17">
    <location>
        <position position="70"/>
    </location>
    <ligand>
        <name>Mg(2+)</name>
        <dbReference type="ChEBI" id="CHEBI:18420"/>
        <label>1</label>
    </ligand>
</feature>
<keyword evidence="12" id="KW-0234">DNA repair</keyword>
<dbReference type="InterPro" id="IPR037493">
    <property type="entry name" value="ExoIII-like"/>
</dbReference>
<dbReference type="PANTHER" id="PTHR43250:SF2">
    <property type="entry name" value="EXODEOXYRIBONUCLEASE III"/>
    <property type="match status" value="1"/>
</dbReference>
<evidence type="ECO:0000256" key="10">
    <source>
        <dbReference type="ARBA" id="ARBA00022839"/>
    </source>
</evidence>
<feature type="binding site" evidence="17">
    <location>
        <position position="295"/>
    </location>
    <ligand>
        <name>Mg(2+)</name>
        <dbReference type="ChEBI" id="CHEBI:18420"/>
        <label>1</label>
    </ligand>
</feature>
<dbReference type="PANTHER" id="PTHR43250">
    <property type="entry name" value="EXODEOXYRIBONUCLEASE III"/>
    <property type="match status" value="1"/>
</dbReference>
<dbReference type="NCBIfam" id="TIGR00195">
    <property type="entry name" value="exoDNase_III"/>
    <property type="match status" value="1"/>
</dbReference>
<evidence type="ECO:0000256" key="12">
    <source>
        <dbReference type="ARBA" id="ARBA00023204"/>
    </source>
</evidence>
<comment type="catalytic activity">
    <reaction evidence="1">
        <text>Exonucleolytic cleavage in the 3'- to 5'-direction to yield nucleoside 5'-phosphates.</text>
        <dbReference type="EC" id="3.1.11.2"/>
    </reaction>
</comment>
<reference evidence="20 21" key="1">
    <citation type="submission" date="2019-03" db="EMBL/GenBank/DDBJ databases">
        <title>Genomic analyses of the natural microbiome of Caenorhabditis elegans.</title>
        <authorList>
            <person name="Samuel B."/>
        </authorList>
    </citation>
    <scope>NUCLEOTIDE SEQUENCE [LARGE SCALE GENOMIC DNA]</scope>
    <source>
        <strain evidence="20 21">BIGb0156</strain>
    </source>
</reference>
<dbReference type="NCBIfam" id="TIGR00633">
    <property type="entry name" value="xth"/>
    <property type="match status" value="1"/>
</dbReference>
<feature type="active site" description="Proton acceptor" evidence="16">
    <location>
        <position position="295"/>
    </location>
</feature>
<dbReference type="InterPro" id="IPR036691">
    <property type="entry name" value="Endo/exonu/phosph_ase_sf"/>
</dbReference>
<proteinExistence type="inferred from homology"/>
<evidence type="ECO:0000256" key="14">
    <source>
        <dbReference type="ARBA" id="ARBA00071104"/>
    </source>
</evidence>
<keyword evidence="6" id="KW-0540">Nuclease</keyword>
<feature type="binding site" evidence="17">
    <location>
        <position position="43"/>
    </location>
    <ligand>
        <name>Mg(2+)</name>
        <dbReference type="ChEBI" id="CHEBI:18420"/>
        <label>1</label>
    </ligand>
</feature>
<evidence type="ECO:0000256" key="13">
    <source>
        <dbReference type="ARBA" id="ARBA00058007"/>
    </source>
</evidence>
<evidence type="ECO:0000313" key="21">
    <source>
        <dbReference type="Proteomes" id="UP000295530"/>
    </source>
</evidence>
<evidence type="ECO:0000256" key="1">
    <source>
        <dbReference type="ARBA" id="ARBA00000493"/>
    </source>
</evidence>
<evidence type="ECO:0000256" key="8">
    <source>
        <dbReference type="ARBA" id="ARBA00022763"/>
    </source>
</evidence>
<accession>A0A4R6EZL5</accession>
<dbReference type="Proteomes" id="UP000295530">
    <property type="component" value="Unassembled WGS sequence"/>
</dbReference>
<feature type="site" description="Transition state stabilizer" evidence="18">
    <location>
        <position position="189"/>
    </location>
</feature>